<reference evidence="2" key="1">
    <citation type="journal article" date="2019" name="Int. J. Syst. Evol. Microbiol.">
        <title>The Global Catalogue of Microorganisms (GCM) 10K type strain sequencing project: providing services to taxonomists for standard genome sequencing and annotation.</title>
        <authorList>
            <consortium name="The Broad Institute Genomics Platform"/>
            <consortium name="The Broad Institute Genome Sequencing Center for Infectious Disease"/>
            <person name="Wu L."/>
            <person name="Ma J."/>
        </authorList>
    </citation>
    <scope>NUCLEOTIDE SEQUENCE [LARGE SCALE GENOMIC DNA]</scope>
    <source>
        <strain evidence="2">CCUG 53903</strain>
    </source>
</reference>
<name>A0ABW2SED5_9BURK</name>
<protein>
    <recommendedName>
        <fullName evidence="3">Uracil DNA glycosylase superfamily protein</fullName>
    </recommendedName>
</protein>
<gene>
    <name evidence="1" type="ORF">ACFQU0_14060</name>
</gene>
<evidence type="ECO:0000313" key="1">
    <source>
        <dbReference type="EMBL" id="MFC7461553.1"/>
    </source>
</evidence>
<dbReference type="EMBL" id="JBHTBZ010000041">
    <property type="protein sequence ID" value="MFC7461553.1"/>
    <property type="molecule type" value="Genomic_DNA"/>
</dbReference>
<dbReference type="RefSeq" id="WP_382201829.1">
    <property type="nucleotide sequence ID" value="NZ_JBHTBZ010000041.1"/>
</dbReference>
<dbReference type="Proteomes" id="UP001596457">
    <property type="component" value="Unassembled WGS sequence"/>
</dbReference>
<accession>A0ABW2SED5</accession>
<evidence type="ECO:0000313" key="2">
    <source>
        <dbReference type="Proteomes" id="UP001596457"/>
    </source>
</evidence>
<organism evidence="1 2">
    <name type="scientific">Hydrogenophaga defluvii</name>
    <dbReference type="NCBI Taxonomy" id="249410"/>
    <lineage>
        <taxon>Bacteria</taxon>
        <taxon>Pseudomonadati</taxon>
        <taxon>Pseudomonadota</taxon>
        <taxon>Betaproteobacteria</taxon>
        <taxon>Burkholderiales</taxon>
        <taxon>Comamonadaceae</taxon>
        <taxon>Hydrogenophaga</taxon>
    </lineage>
</organism>
<keyword evidence="2" id="KW-1185">Reference proteome</keyword>
<proteinExistence type="predicted"/>
<comment type="caution">
    <text evidence="1">The sequence shown here is derived from an EMBL/GenBank/DDBJ whole genome shotgun (WGS) entry which is preliminary data.</text>
</comment>
<sequence length="181" mass="20002">MNAALQQFSEQLRALAGTAVNARPLLCAGNPLTCTVALIGANPATKTPFWPFWNDDSGMDRQAWIKAYLATEGKFRRSRAAIERLLPQVKARVIELNAFAAQSKRLNELANSKRTNEVVTFVLNQIKPPVIVCAGKTALAAVQSLPLCWEPVLIEAPHFIYWGHEQTTQLAHRINQQSAAQ</sequence>
<evidence type="ECO:0008006" key="3">
    <source>
        <dbReference type="Google" id="ProtNLM"/>
    </source>
</evidence>